<evidence type="ECO:0000313" key="2">
    <source>
        <dbReference type="Proteomes" id="UP000029444"/>
    </source>
</evidence>
<reference evidence="1 2" key="1">
    <citation type="submission" date="2012-09" db="EMBL/GenBank/DDBJ databases">
        <title>Genome Sequence of alkane-degrading Bacterium Alcanivorax sp. 19-m-6.</title>
        <authorList>
            <person name="Lai Q."/>
            <person name="Shao Z."/>
        </authorList>
    </citation>
    <scope>NUCLEOTIDE SEQUENCE [LARGE SCALE GENOMIC DNA]</scope>
    <source>
        <strain evidence="1 2">19-m-6</strain>
    </source>
</reference>
<protein>
    <submittedName>
        <fullName evidence="1">Uncharacterized protein</fullName>
    </submittedName>
</protein>
<gene>
    <name evidence="1" type="ORF">Y5S_02336</name>
</gene>
<evidence type="ECO:0000313" key="1">
    <source>
        <dbReference type="EMBL" id="KGD64581.1"/>
    </source>
</evidence>
<organism evidence="1 2">
    <name type="scientific">Alcanivorax nanhaiticus</name>
    <dbReference type="NCBI Taxonomy" id="1177154"/>
    <lineage>
        <taxon>Bacteria</taxon>
        <taxon>Pseudomonadati</taxon>
        <taxon>Pseudomonadota</taxon>
        <taxon>Gammaproteobacteria</taxon>
        <taxon>Oceanospirillales</taxon>
        <taxon>Alcanivoracaceae</taxon>
        <taxon>Alcanivorax</taxon>
    </lineage>
</organism>
<dbReference type="Proteomes" id="UP000029444">
    <property type="component" value="Unassembled WGS sequence"/>
</dbReference>
<proteinExistence type="predicted"/>
<name>A0A095SIY2_9GAMM</name>
<dbReference type="EMBL" id="ARXV01000008">
    <property type="protein sequence ID" value="KGD64581.1"/>
    <property type="molecule type" value="Genomic_DNA"/>
</dbReference>
<sequence>MEKRFFALRFEEIGPQGASLTSEDKKKDILENIVYQSILRSDAVYLYSGCSEGDEAQIQNAQEILRPLRGRYQVLPSLETFNCHYDFWRDKNCTRGALVWSHSFDASLMEELYSNSYDPYALNNPSALVSQNAVRNLRDKTKVKENEVGFILPDGVNGIFIFMSPHLLAKQYQKALGMCSYSEGFLNCYGRGSVNK</sequence>
<comment type="caution">
    <text evidence="1">The sequence shown here is derived from an EMBL/GenBank/DDBJ whole genome shotgun (WGS) entry which is preliminary data.</text>
</comment>
<dbReference type="RefSeq" id="WP_156107749.1">
    <property type="nucleotide sequence ID" value="NZ_ARXV01000008.1"/>
</dbReference>
<dbReference type="AlphaFoldDB" id="A0A095SIY2"/>
<keyword evidence="2" id="KW-1185">Reference proteome</keyword>
<accession>A0A095SIY2</accession>